<dbReference type="Gene3D" id="2.30.110.10">
    <property type="entry name" value="Electron Transport, Fmn-binding Protein, Chain A"/>
    <property type="match status" value="1"/>
</dbReference>
<evidence type="ECO:0000313" key="3">
    <source>
        <dbReference type="Proteomes" id="UP000196151"/>
    </source>
</evidence>
<dbReference type="SUPFAM" id="SSF50475">
    <property type="entry name" value="FMN-binding split barrel"/>
    <property type="match status" value="1"/>
</dbReference>
<evidence type="ECO:0008006" key="4">
    <source>
        <dbReference type="Google" id="ProtNLM"/>
    </source>
</evidence>
<proteinExistence type="predicted"/>
<organism evidence="1">
    <name type="scientific">Candidatus Enterococcus dunnyi</name>
    <dbReference type="NCBI Taxonomy" id="1834192"/>
    <lineage>
        <taxon>Bacteria</taxon>
        <taxon>Bacillati</taxon>
        <taxon>Bacillota</taxon>
        <taxon>Bacilli</taxon>
        <taxon>Lactobacillales</taxon>
        <taxon>Enterococcaceae</taxon>
        <taxon>Enterococcus</taxon>
    </lineage>
</organism>
<keyword evidence="3" id="KW-1185">Reference proteome</keyword>
<sequence>MFIYVHGARQGKKLSLLKANPKIGFEMDCRHKLITADDAAKYTYHYRSIIGQGIATILIDLERKRHALLKLMEHETKRMDFDLSDKQVLGTGLIQIEVTSFTAKERK</sequence>
<gene>
    <name evidence="2" type="ORF">A5889_000644</name>
    <name evidence="1" type="ORF">A5889_002437</name>
</gene>
<dbReference type="EMBL" id="NIBQ01000002">
    <property type="protein sequence ID" value="OUZ33722.1"/>
    <property type="molecule type" value="Genomic_DNA"/>
</dbReference>
<dbReference type="PANTHER" id="PTHR34071:SF2">
    <property type="entry name" value="FLAVIN-NUCLEOTIDE-BINDING PROTEIN"/>
    <property type="match status" value="1"/>
</dbReference>
<reference evidence="1" key="1">
    <citation type="submission" date="2017-05" db="EMBL/GenBank/DDBJ databases">
        <title>The Genome Sequence of Enterococcus sp. 9D6_DIV0238.</title>
        <authorList>
            <consortium name="The Broad Institute Genomics Platform"/>
            <consortium name="The Broad Institute Genomic Center for Infectious Diseases"/>
            <person name="Earl A."/>
            <person name="Manson A."/>
            <person name="Schwartman J."/>
            <person name="Gilmore M."/>
            <person name="Abouelleil A."/>
            <person name="Cao P."/>
            <person name="Chapman S."/>
            <person name="Cusick C."/>
            <person name="Shea T."/>
            <person name="Young S."/>
            <person name="Neafsey D."/>
            <person name="Nusbaum C."/>
            <person name="Birren B."/>
        </authorList>
    </citation>
    <scope>NUCLEOTIDE SEQUENCE [LARGE SCALE GENOMIC DNA]</scope>
    <source>
        <strain evidence="1">9D6_DIV0238</strain>
    </source>
</reference>
<dbReference type="Pfam" id="PF12900">
    <property type="entry name" value="Pyridox_ox_2"/>
    <property type="match status" value="1"/>
</dbReference>
<dbReference type="PANTHER" id="PTHR34071">
    <property type="entry name" value="5-NITROIMIDAZOLE ANTIBIOTICS RESISTANCE PROTEIN, NIMA-FAMILY-RELATED PROTEIN-RELATED"/>
    <property type="match status" value="1"/>
</dbReference>
<dbReference type="Proteomes" id="UP000196151">
    <property type="component" value="Chromosome"/>
</dbReference>
<reference evidence="2" key="2">
    <citation type="submission" date="2017-05" db="EMBL/GenBank/DDBJ databases">
        <authorList>
            <consortium name="The Broad Institute Genomics Platform"/>
            <consortium name="The Broad Institute Genomic Center for Infectious Diseases"/>
            <person name="Earl A."/>
            <person name="Manson A."/>
            <person name="Schwartman J."/>
            <person name="Gilmore M."/>
            <person name="Abouelleil A."/>
            <person name="Cao P."/>
            <person name="Chapman S."/>
            <person name="Cusick C."/>
            <person name="Shea T."/>
            <person name="Young S."/>
            <person name="Neafsey D."/>
            <person name="Nusbaum C."/>
            <person name="Birren B."/>
        </authorList>
    </citation>
    <scope>NUCLEOTIDE SEQUENCE</scope>
    <source>
        <strain evidence="2">9D6_DIV0238</strain>
    </source>
</reference>
<evidence type="ECO:0000313" key="1">
    <source>
        <dbReference type="EMBL" id="OUZ33722.1"/>
    </source>
</evidence>
<dbReference type="AlphaFoldDB" id="A0A200J908"/>
<evidence type="ECO:0000313" key="2">
    <source>
        <dbReference type="EMBL" id="WYJ93148.1"/>
    </source>
</evidence>
<accession>A0A200J908</accession>
<reference evidence="2" key="3">
    <citation type="submission" date="2024-03" db="EMBL/GenBank/DDBJ databases">
        <title>The Genome Sequence of Enterococcus sp. DIV0238c.</title>
        <authorList>
            <consortium name="The Broad Institute Genomics Platform"/>
            <consortium name="The Broad Institute Microbial Omics Core"/>
            <consortium name="The Broad Institute Genomic Center for Infectious Diseases"/>
            <person name="Earl A."/>
            <person name="Manson A."/>
            <person name="Gilmore M."/>
            <person name="Schwartman J."/>
            <person name="Shea T."/>
            <person name="Abouelleil A."/>
            <person name="Cao P."/>
            <person name="Chapman S."/>
            <person name="Cusick C."/>
            <person name="Young S."/>
            <person name="Neafsey D."/>
            <person name="Nusbaum C."/>
            <person name="Birren B."/>
        </authorList>
    </citation>
    <scope>NUCLEOTIDE SEQUENCE</scope>
    <source>
        <strain evidence="2">9D6_DIV0238</strain>
    </source>
</reference>
<name>A0A200J908_9ENTE</name>
<dbReference type="InterPro" id="IPR012349">
    <property type="entry name" value="Split_barrel_FMN-bd"/>
</dbReference>
<dbReference type="InterPro" id="IPR024747">
    <property type="entry name" value="Pyridox_Oxase-rel"/>
</dbReference>
<dbReference type="EMBL" id="CP147246">
    <property type="protein sequence ID" value="WYJ93148.1"/>
    <property type="molecule type" value="Genomic_DNA"/>
</dbReference>
<protein>
    <recommendedName>
        <fullName evidence="4">Pyridoxamine 5'-phosphate oxidase putative domain-containing protein</fullName>
    </recommendedName>
</protein>